<feature type="transmembrane region" description="Helical" evidence="5">
    <location>
        <begin position="245"/>
        <end position="264"/>
    </location>
</feature>
<proteinExistence type="predicted"/>
<dbReference type="PROSITE" id="PS50801">
    <property type="entry name" value="STAS"/>
    <property type="match status" value="1"/>
</dbReference>
<sequence>MFRPVLFSDLKHYNFQTFRADLFAGLTVGVVALPLAMAFAIACGLPPERGLYTAIAAGFLISLFGGCRVQIGGPTGAFIIIIASIVAQHGLGGLAVSTLLAGVFLILLGLFRMGGLIKFVPFPVVTGFTSGIAVVIFSTQLKEILGLKADLPAEFLEKLKFCAGHLSETNLHALLLCLGTTAVILGCRKLFPRLPAMLIGMLAATVAAVIFHLDVETIGMRFGELPQALPSPSLPDFRWNELPQLFVPAMTIALLAAIESLLSATVADGMTGDRHRPDTELIGQGIGNIGSVLFGGIPATGAIARTATNIRSGARTPVAGIIHAVTLTVILLLFGSQAKLIPLAALAGIMIVVCMNMSECHVFVRMFKGPKSDWIVMVITFLVTVLVDLVAAVEVGVLLSALLFIRRMALAADIKLITGELGYDGCSEQPDPDATREKHIPAGVAVFEVQGPFFFGAVNRFQEMALGMLRSGRPKLIVLRLRHVPTIDATGLHVISDFAERCRRENIPLVLSGVRPQPFRQFHKYGVSNEVGPENVCENIDKALVRVNAILAEKND</sequence>
<accession>A0A844G6N7</accession>
<keyword evidence="4 5" id="KW-0472">Membrane</keyword>
<reference evidence="7 8" key="1">
    <citation type="submission" date="2019-08" db="EMBL/GenBank/DDBJ databases">
        <title>In-depth cultivation of the pig gut microbiome towards novel bacterial diversity and tailored functional studies.</title>
        <authorList>
            <person name="Wylensek D."/>
            <person name="Hitch T.C.A."/>
            <person name="Clavel T."/>
        </authorList>
    </citation>
    <scope>NUCLEOTIDE SEQUENCE [LARGE SCALE GENOMIC DNA]</scope>
    <source>
        <strain evidence="7 8">BBE-744-WT-12</strain>
    </source>
</reference>
<evidence type="ECO:0000256" key="5">
    <source>
        <dbReference type="SAM" id="Phobius"/>
    </source>
</evidence>
<dbReference type="PANTHER" id="PTHR11814">
    <property type="entry name" value="SULFATE TRANSPORTER"/>
    <property type="match status" value="1"/>
</dbReference>
<dbReference type="InterPro" id="IPR002645">
    <property type="entry name" value="STAS_dom"/>
</dbReference>
<feature type="transmembrane region" description="Helical" evidence="5">
    <location>
        <begin position="119"/>
        <end position="138"/>
    </location>
</feature>
<organism evidence="7 8">
    <name type="scientific">Victivallis lenta</name>
    <dbReference type="NCBI Taxonomy" id="2606640"/>
    <lineage>
        <taxon>Bacteria</taxon>
        <taxon>Pseudomonadati</taxon>
        <taxon>Lentisphaerota</taxon>
        <taxon>Lentisphaeria</taxon>
        <taxon>Victivallales</taxon>
        <taxon>Victivallaceae</taxon>
        <taxon>Victivallis</taxon>
    </lineage>
</organism>
<dbReference type="InterPro" id="IPR001902">
    <property type="entry name" value="SLC26A/SulP_fam"/>
</dbReference>
<evidence type="ECO:0000313" key="7">
    <source>
        <dbReference type="EMBL" id="MST98118.1"/>
    </source>
</evidence>
<feature type="transmembrane region" description="Helical" evidence="5">
    <location>
        <begin position="77"/>
        <end position="107"/>
    </location>
</feature>
<gene>
    <name evidence="7" type="ORF">FYJ85_13825</name>
</gene>
<evidence type="ECO:0000313" key="8">
    <source>
        <dbReference type="Proteomes" id="UP000435649"/>
    </source>
</evidence>
<dbReference type="SUPFAM" id="SSF52091">
    <property type="entry name" value="SpoIIaa-like"/>
    <property type="match status" value="1"/>
</dbReference>
<feature type="transmembrane region" description="Helical" evidence="5">
    <location>
        <begin position="194"/>
        <end position="213"/>
    </location>
</feature>
<evidence type="ECO:0000259" key="6">
    <source>
        <dbReference type="PROSITE" id="PS50801"/>
    </source>
</evidence>
<protein>
    <submittedName>
        <fullName evidence="7">SulP family inorganic anion transporter</fullName>
    </submittedName>
</protein>
<keyword evidence="3 5" id="KW-1133">Transmembrane helix</keyword>
<dbReference type="InterPro" id="IPR036513">
    <property type="entry name" value="STAS_dom_sf"/>
</dbReference>
<dbReference type="GO" id="GO:0016020">
    <property type="term" value="C:membrane"/>
    <property type="evidence" value="ECO:0007669"/>
    <property type="project" value="UniProtKB-SubCell"/>
</dbReference>
<comment type="caution">
    <text evidence="7">The sequence shown here is derived from an EMBL/GenBank/DDBJ whole genome shotgun (WGS) entry which is preliminary data.</text>
</comment>
<feature type="transmembrane region" description="Helical" evidence="5">
    <location>
        <begin position="285"/>
        <end position="304"/>
    </location>
</feature>
<dbReference type="Pfam" id="PF01740">
    <property type="entry name" value="STAS"/>
    <property type="match status" value="1"/>
</dbReference>
<keyword evidence="2 5" id="KW-0812">Transmembrane</keyword>
<feature type="transmembrane region" description="Helical" evidence="5">
    <location>
        <begin position="50"/>
        <end position="71"/>
    </location>
</feature>
<dbReference type="AlphaFoldDB" id="A0A844G6N7"/>
<dbReference type="GO" id="GO:0055085">
    <property type="term" value="P:transmembrane transport"/>
    <property type="evidence" value="ECO:0007669"/>
    <property type="project" value="InterPro"/>
</dbReference>
<dbReference type="NCBIfam" id="TIGR00815">
    <property type="entry name" value="sulP"/>
    <property type="match status" value="1"/>
</dbReference>
<dbReference type="CDD" id="cd07042">
    <property type="entry name" value="STAS_SulP_like_sulfate_transporter"/>
    <property type="match status" value="1"/>
</dbReference>
<evidence type="ECO:0000256" key="3">
    <source>
        <dbReference type="ARBA" id="ARBA00022989"/>
    </source>
</evidence>
<feature type="domain" description="STAS" evidence="6">
    <location>
        <begin position="434"/>
        <end position="547"/>
    </location>
</feature>
<dbReference type="RefSeq" id="WP_106051911.1">
    <property type="nucleotide sequence ID" value="NZ_CALXOB010000003.1"/>
</dbReference>
<comment type="subcellular location">
    <subcellularLocation>
        <location evidence="1">Membrane</location>
        <topology evidence="1">Multi-pass membrane protein</topology>
    </subcellularLocation>
</comment>
<name>A0A844G6N7_9BACT</name>
<feature type="transmembrane region" description="Helical" evidence="5">
    <location>
        <begin position="376"/>
        <end position="405"/>
    </location>
</feature>
<evidence type="ECO:0000256" key="1">
    <source>
        <dbReference type="ARBA" id="ARBA00004141"/>
    </source>
</evidence>
<dbReference type="EMBL" id="VUNS01000015">
    <property type="protein sequence ID" value="MST98118.1"/>
    <property type="molecule type" value="Genomic_DNA"/>
</dbReference>
<dbReference type="Proteomes" id="UP000435649">
    <property type="component" value="Unassembled WGS sequence"/>
</dbReference>
<dbReference type="InterPro" id="IPR011547">
    <property type="entry name" value="SLC26A/SulP_dom"/>
</dbReference>
<dbReference type="Pfam" id="PF00916">
    <property type="entry name" value="Sulfate_transp"/>
    <property type="match status" value="1"/>
</dbReference>
<evidence type="ECO:0000256" key="2">
    <source>
        <dbReference type="ARBA" id="ARBA00022692"/>
    </source>
</evidence>
<feature type="transmembrane region" description="Helical" evidence="5">
    <location>
        <begin position="20"/>
        <end position="43"/>
    </location>
</feature>
<dbReference type="Gene3D" id="3.30.750.24">
    <property type="entry name" value="STAS domain"/>
    <property type="match status" value="1"/>
</dbReference>
<feature type="transmembrane region" description="Helical" evidence="5">
    <location>
        <begin position="341"/>
        <end position="364"/>
    </location>
</feature>
<feature type="transmembrane region" description="Helical" evidence="5">
    <location>
        <begin position="316"/>
        <end position="334"/>
    </location>
</feature>
<evidence type="ECO:0000256" key="4">
    <source>
        <dbReference type="ARBA" id="ARBA00023136"/>
    </source>
</evidence>
<keyword evidence="8" id="KW-1185">Reference proteome</keyword>